<dbReference type="InterPro" id="IPR022147">
    <property type="entry name" value="GSIII_N"/>
</dbReference>
<dbReference type="InterPro" id="IPR008146">
    <property type="entry name" value="Gln_synth_cat_dom"/>
</dbReference>
<dbReference type="InterPro" id="IPR052725">
    <property type="entry name" value="GS_Type-3"/>
</dbReference>
<comment type="caution">
    <text evidence="5">The sequence shown here is derived from an EMBL/GenBank/DDBJ whole genome shotgun (WGS) entry which is preliminary data.</text>
</comment>
<dbReference type="PANTHER" id="PTHR42974:SF1">
    <property type="entry name" value="TYPE-3 GLUTAMINE SYNTHETASE"/>
    <property type="match status" value="1"/>
</dbReference>
<sequence length="703" mass="77499">MTDKNARTSLKISELFAENVYSDAVMKQTLPPDVYAALRRTIDQGASLDPELAEAVAESMKNWAIQKGATHFTHWFQPLSGITAEKHESFIAPVPGGRATMQFSGKMLVRGESDASSFPSGGLRATFEARGYTAWDCTSPAFLKEDAAGVTLCIPTAFCSYGGHALDQKTPLLRSMEALSKQAVRVLRLFGDSETTRVTTMVGAEQEYFLIDRDSYRRREDLRLTGRTLLGAKPPKEQETDHHYYGALSETVASFMAEVDRELWRMGVYAKIKHNEAAPAQHELAPIYATANIAADQNQLIMETLKKVAAHYDLVCLLHEKPFEYINGSGKHNNFSLVTDGGENLFDPGKNPAENWRFLVFLCAVIRAVDKHAGLLRLSTANASNDRRLGGFEAPPPVISIFMGQDLEEILSHIKSDRETPCSHGRTLELNVPTLPTIVSDATDRNRTSPFAFTGNKFEFRMPGSSQPLAETNTVLNTIIAESLDDIATRLEMAGDFQSEVREILKDILKRHDRVLFSGNGYSPGWLEQARERGLPIIPSAVDAVEILRQKQTVDLYEKYGVFTAEELASRYEILLESYTGQLLLEGRTLADMVERQILPAGNAAAAELAAWTDSLGAQQSAQGAQLRTMRTLLDGVYDGLAALRAALGEASRSGGVKARAVCAHDTLLPAMEQLRAVCDELECAVPADRWPIPTYAEMLFQD</sequence>
<dbReference type="PANTHER" id="PTHR42974">
    <property type="entry name" value="GLUTAMINE SYNTHETASE"/>
    <property type="match status" value="1"/>
</dbReference>
<dbReference type="Pfam" id="PF18318">
    <property type="entry name" value="Gln-synt_C-ter"/>
    <property type="match status" value="1"/>
</dbReference>
<evidence type="ECO:0000256" key="1">
    <source>
        <dbReference type="PROSITE-ProRule" id="PRU01330"/>
    </source>
</evidence>
<dbReference type="Gene3D" id="3.30.590.10">
    <property type="entry name" value="Glutamine synthetase/guanido kinase, catalytic domain"/>
    <property type="match status" value="1"/>
</dbReference>
<evidence type="ECO:0000256" key="2">
    <source>
        <dbReference type="RuleBase" id="RU000384"/>
    </source>
</evidence>
<dbReference type="Gene3D" id="1.20.120.1560">
    <property type="match status" value="1"/>
</dbReference>
<feature type="domain" description="GS catalytic" evidence="4">
    <location>
        <begin position="168"/>
        <end position="598"/>
    </location>
</feature>
<dbReference type="Pfam" id="PF12437">
    <property type="entry name" value="GSIII_N"/>
    <property type="match status" value="1"/>
</dbReference>
<dbReference type="InterPro" id="IPR027303">
    <property type="entry name" value="Gln_synth_gly_rich_site"/>
</dbReference>
<dbReference type="InterPro" id="IPR040577">
    <property type="entry name" value="Gln-synt_C"/>
</dbReference>
<evidence type="ECO:0000313" key="6">
    <source>
        <dbReference type="Proteomes" id="UP000620366"/>
    </source>
</evidence>
<dbReference type="SUPFAM" id="SSF55931">
    <property type="entry name" value="Glutamine synthetase/guanido kinase"/>
    <property type="match status" value="1"/>
</dbReference>
<dbReference type="InterPro" id="IPR014746">
    <property type="entry name" value="Gln_synth/guanido_kin_cat_dom"/>
</dbReference>
<dbReference type="Proteomes" id="UP000620366">
    <property type="component" value="Unassembled WGS sequence"/>
</dbReference>
<keyword evidence="6" id="KW-1185">Reference proteome</keyword>
<comment type="similarity">
    <text evidence="1 2">Belongs to the glutamine synthetase family.</text>
</comment>
<evidence type="ECO:0000259" key="3">
    <source>
        <dbReference type="PROSITE" id="PS51986"/>
    </source>
</evidence>
<gene>
    <name evidence="5" type="ORF">H8695_08680</name>
</gene>
<accession>A0A926DGA2</accession>
<proteinExistence type="inferred from homology"/>
<protein>
    <submittedName>
        <fullName evidence="5">Glutamine synthetase III</fullName>
    </submittedName>
</protein>
<name>A0A926DGA2_9FIRM</name>
<organism evidence="5 6">
    <name type="scientific">Feifania hominis</name>
    <dbReference type="NCBI Taxonomy" id="2763660"/>
    <lineage>
        <taxon>Bacteria</taxon>
        <taxon>Bacillati</taxon>
        <taxon>Bacillota</taxon>
        <taxon>Clostridia</taxon>
        <taxon>Eubacteriales</taxon>
        <taxon>Feifaniaceae</taxon>
        <taxon>Feifania</taxon>
    </lineage>
</organism>
<dbReference type="GO" id="GO:0004356">
    <property type="term" value="F:glutamine synthetase activity"/>
    <property type="evidence" value="ECO:0007669"/>
    <property type="project" value="InterPro"/>
</dbReference>
<dbReference type="Pfam" id="PF00120">
    <property type="entry name" value="Gln-synt_C"/>
    <property type="match status" value="1"/>
</dbReference>
<dbReference type="AlphaFoldDB" id="A0A926DGA2"/>
<dbReference type="InterPro" id="IPR008147">
    <property type="entry name" value="Gln_synt_N"/>
</dbReference>
<dbReference type="GO" id="GO:0006542">
    <property type="term" value="P:glutamine biosynthetic process"/>
    <property type="evidence" value="ECO:0007669"/>
    <property type="project" value="InterPro"/>
</dbReference>
<dbReference type="PROSITE" id="PS00181">
    <property type="entry name" value="GLNA_ATP"/>
    <property type="match status" value="1"/>
</dbReference>
<feature type="domain" description="GS beta-grasp" evidence="3">
    <location>
        <begin position="70"/>
        <end position="163"/>
    </location>
</feature>
<dbReference type="PROSITE" id="PS51986">
    <property type="entry name" value="GS_BETA_GRASP"/>
    <property type="match status" value="1"/>
</dbReference>
<reference evidence="5" key="1">
    <citation type="submission" date="2020-08" db="EMBL/GenBank/DDBJ databases">
        <title>Genome public.</title>
        <authorList>
            <person name="Liu C."/>
            <person name="Sun Q."/>
        </authorList>
    </citation>
    <scope>NUCLEOTIDE SEQUENCE</scope>
    <source>
        <strain evidence="5">BX7</strain>
    </source>
</reference>
<dbReference type="RefSeq" id="WP_249300632.1">
    <property type="nucleotide sequence ID" value="NZ_JACRSP010000003.1"/>
</dbReference>
<dbReference type="SMART" id="SM01230">
    <property type="entry name" value="Gln-synt_C"/>
    <property type="match status" value="1"/>
</dbReference>
<dbReference type="EMBL" id="JACRSP010000003">
    <property type="protein sequence ID" value="MBC8536759.1"/>
    <property type="molecule type" value="Genomic_DNA"/>
</dbReference>
<evidence type="ECO:0000259" key="4">
    <source>
        <dbReference type="PROSITE" id="PS51987"/>
    </source>
</evidence>
<dbReference type="PROSITE" id="PS51987">
    <property type="entry name" value="GS_CATALYTIC"/>
    <property type="match status" value="1"/>
</dbReference>
<evidence type="ECO:0000313" key="5">
    <source>
        <dbReference type="EMBL" id="MBC8536759.1"/>
    </source>
</evidence>